<evidence type="ECO:0000313" key="2">
    <source>
        <dbReference type="EMBL" id="RGV33593.1"/>
    </source>
</evidence>
<protein>
    <submittedName>
        <fullName evidence="2">Uncharacterized protein</fullName>
    </submittedName>
</protein>
<dbReference type="EMBL" id="QRZA01000012">
    <property type="protein sequence ID" value="RGV33593.1"/>
    <property type="molecule type" value="Genomic_DNA"/>
</dbReference>
<dbReference type="AlphaFoldDB" id="A0A412WZZ9"/>
<accession>A0A412WZZ9</accession>
<name>A0A412WZZ9_9BACT</name>
<dbReference type="Proteomes" id="UP000742098">
    <property type="component" value="Unassembled WGS sequence"/>
</dbReference>
<gene>
    <name evidence="2" type="ORF">DWW18_10535</name>
    <name evidence="1" type="ORF">K8V05_12810</name>
</gene>
<dbReference type="RefSeq" id="WP_118260484.1">
    <property type="nucleotide sequence ID" value="NZ_CAJUBB010000002.1"/>
</dbReference>
<sequence>MKYSIWFISCLIIFSFVRCFDDKGTYDYKDLNEPIWNLGEGQSAINVECRAGEVAKFRASSFFAWKGDSLKRAGEVRYEWKLEGVVIGEEADFDIDTYELMEMIGMTKFSKSGTNGTFSIIEKESGIAYMVRAYISITPTNTSGDWTILSKKGGDAKLSYVKCVRNQETRKLEFTLLEDVFFENYNQDIPGTPFALAMSNYSTNIGSLGSVTVITDQVGYEFNCENLLKVSELQNDFTSLPANFKPVDRTDSYESMTTSGVHSFIAMEDGSVYRRQMSMNNLGGDFMSIPLAADEKGYKITKFGQPRFGFGNIPCYDEANNRMLTILFYQSGQPGPFPGFPGGTTYQLSKLATTEPAPGMPTEGWCPVWGFPEGTEFLHASYAGSVSGGGWFTYYDQMNVFYNDRDGNTHWGVYTLDQTTGQTVNNAGNKDVPFPGNKLTKESVILTSGKVNGEMSNYILYANGSEIRYVNKREDRDYPFIRLENPTDRITYMTYTVYRTYEYLIVGTEQGKLLFYNVLEMKENPELLEEFDLGGRVISAKELSSYSSGDRY</sequence>
<dbReference type="Pfam" id="PF16407">
    <property type="entry name" value="PKD_2"/>
    <property type="match status" value="1"/>
</dbReference>
<reference evidence="2 3" key="1">
    <citation type="submission" date="2018-08" db="EMBL/GenBank/DDBJ databases">
        <title>A genome reference for cultivated species of the human gut microbiota.</title>
        <authorList>
            <person name="Zou Y."/>
            <person name="Xue W."/>
            <person name="Luo G."/>
        </authorList>
    </citation>
    <scope>NUCLEOTIDE SEQUENCE [LARGE SCALE GENOMIC DNA]</scope>
    <source>
        <strain evidence="2 3">AF14-49</strain>
    </source>
</reference>
<reference evidence="1" key="2">
    <citation type="journal article" date="2021" name="PeerJ">
        <title>Extensive microbial diversity within the chicken gut microbiome revealed by metagenomics and culture.</title>
        <authorList>
            <person name="Gilroy R."/>
            <person name="Ravi A."/>
            <person name="Getino M."/>
            <person name="Pursley I."/>
            <person name="Horton D.L."/>
            <person name="Alikhan N.F."/>
            <person name="Baker D."/>
            <person name="Gharbi K."/>
            <person name="Hall N."/>
            <person name="Watson M."/>
            <person name="Adriaenssens E.M."/>
            <person name="Foster-Nyarko E."/>
            <person name="Jarju S."/>
            <person name="Secka A."/>
            <person name="Antonio M."/>
            <person name="Oren A."/>
            <person name="Chaudhuri R.R."/>
            <person name="La Ragione R."/>
            <person name="Hildebrand F."/>
            <person name="Pallen M.J."/>
        </authorList>
    </citation>
    <scope>NUCLEOTIDE SEQUENCE</scope>
    <source>
        <strain evidence="1">6966</strain>
    </source>
</reference>
<proteinExistence type="predicted"/>
<dbReference type="Proteomes" id="UP000283589">
    <property type="component" value="Unassembled WGS sequence"/>
</dbReference>
<evidence type="ECO:0000313" key="3">
    <source>
        <dbReference type="Proteomes" id="UP000283589"/>
    </source>
</evidence>
<organism evidence="2 3">
    <name type="scientific">Butyricimonas virosa</name>
    <dbReference type="NCBI Taxonomy" id="544645"/>
    <lineage>
        <taxon>Bacteria</taxon>
        <taxon>Pseudomonadati</taxon>
        <taxon>Bacteroidota</taxon>
        <taxon>Bacteroidia</taxon>
        <taxon>Bacteroidales</taxon>
        <taxon>Odoribacteraceae</taxon>
        <taxon>Butyricimonas</taxon>
    </lineage>
</organism>
<reference evidence="1" key="3">
    <citation type="submission" date="2021-09" db="EMBL/GenBank/DDBJ databases">
        <authorList>
            <person name="Gilroy R."/>
        </authorList>
    </citation>
    <scope>NUCLEOTIDE SEQUENCE</scope>
    <source>
        <strain evidence="1">6966</strain>
    </source>
</reference>
<dbReference type="EMBL" id="DYVS01000238">
    <property type="protein sequence ID" value="HJF71626.1"/>
    <property type="molecule type" value="Genomic_DNA"/>
</dbReference>
<evidence type="ECO:0000313" key="1">
    <source>
        <dbReference type="EMBL" id="HJF71626.1"/>
    </source>
</evidence>
<dbReference type="InterPro" id="IPR032183">
    <property type="entry name" value="PKD-like"/>
</dbReference>
<comment type="caution">
    <text evidence="2">The sequence shown here is derived from an EMBL/GenBank/DDBJ whole genome shotgun (WGS) entry which is preliminary data.</text>
</comment>